<evidence type="ECO:0000256" key="2">
    <source>
        <dbReference type="ARBA" id="ARBA00007935"/>
    </source>
</evidence>
<sequence>MKTPSRKPLAGPLSFTLPIIMAMVILLSASFGSASVSFRDSSGIILNRLFPFLNWSYPETMELIVLQIRLPRIILALLVGTGLAAGGVVFQGVFRNPMADPYVLGVSSGAAFGVTMAMVSGLSALPLIGPGLVPASAFLGALAATLLVLGVAGGLRDASLISLLLAGIAVSFLLSAGISLMMYLNREQVESIVIWTFGSFSAAGWEQILLAGPIILSASILISLFNRDLDLLSMGEDTAGTLGMHVQRTRLFLLVTATLISAAAVMVSGIIGFVGLIVPHAVRIVTGPRHRLLLPWAMFSGALFCVVSDTLARTLLEPTEIPVGIITALFGAPYFLYLLRRRTGRPA</sequence>
<dbReference type="SUPFAM" id="SSF81345">
    <property type="entry name" value="ABC transporter involved in vitamin B12 uptake, BtuC"/>
    <property type="match status" value="1"/>
</dbReference>
<evidence type="ECO:0000256" key="3">
    <source>
        <dbReference type="ARBA" id="ARBA00022448"/>
    </source>
</evidence>
<name>A0A1Y1RUN5_9SPIO</name>
<evidence type="ECO:0000256" key="5">
    <source>
        <dbReference type="ARBA" id="ARBA00022692"/>
    </source>
</evidence>
<evidence type="ECO:0000256" key="7">
    <source>
        <dbReference type="ARBA" id="ARBA00023136"/>
    </source>
</evidence>
<dbReference type="InterPro" id="IPR037294">
    <property type="entry name" value="ABC_BtuC-like"/>
</dbReference>
<dbReference type="RefSeq" id="WP_083052869.1">
    <property type="nucleotide sequence ID" value="NZ_MWQY01000029.1"/>
</dbReference>
<keyword evidence="7 8" id="KW-0472">Membrane</keyword>
<dbReference type="AlphaFoldDB" id="A0A1Y1RUN5"/>
<dbReference type="CDD" id="cd06550">
    <property type="entry name" value="TM_ABC_iron-siderophores_like"/>
    <property type="match status" value="1"/>
</dbReference>
<keyword evidence="10" id="KW-1185">Reference proteome</keyword>
<comment type="caution">
    <text evidence="9">The sequence shown here is derived from an EMBL/GenBank/DDBJ whole genome shotgun (WGS) entry which is preliminary data.</text>
</comment>
<feature type="transmembrane region" description="Helical" evidence="8">
    <location>
        <begin position="161"/>
        <end position="184"/>
    </location>
</feature>
<keyword evidence="6 8" id="KW-1133">Transmembrane helix</keyword>
<feature type="transmembrane region" description="Helical" evidence="8">
    <location>
        <begin position="73"/>
        <end position="94"/>
    </location>
</feature>
<dbReference type="GO" id="GO:0022857">
    <property type="term" value="F:transmembrane transporter activity"/>
    <property type="evidence" value="ECO:0007669"/>
    <property type="project" value="InterPro"/>
</dbReference>
<feature type="transmembrane region" description="Helical" evidence="8">
    <location>
        <begin position="135"/>
        <end position="155"/>
    </location>
</feature>
<feature type="transmembrane region" description="Helical" evidence="8">
    <location>
        <begin position="321"/>
        <end position="339"/>
    </location>
</feature>
<reference evidence="9 10" key="1">
    <citation type="submission" date="2017-03" db="EMBL/GenBank/DDBJ databases">
        <title>Draft Genome sequence of Marispirochaeta sp. strain JC444.</title>
        <authorList>
            <person name="Shivani Y."/>
            <person name="Subhash Y."/>
            <person name="Sasikala C."/>
            <person name="Ramana C."/>
        </authorList>
    </citation>
    <scope>NUCLEOTIDE SEQUENCE [LARGE SCALE GENOMIC DNA]</scope>
    <source>
        <strain evidence="9 10">JC444</strain>
    </source>
</reference>
<proteinExistence type="inferred from homology"/>
<evidence type="ECO:0000313" key="10">
    <source>
        <dbReference type="Proteomes" id="UP000192343"/>
    </source>
</evidence>
<dbReference type="PANTHER" id="PTHR30472">
    <property type="entry name" value="FERRIC ENTEROBACTIN TRANSPORT SYSTEM PERMEASE PROTEIN"/>
    <property type="match status" value="1"/>
</dbReference>
<dbReference type="InterPro" id="IPR000522">
    <property type="entry name" value="ABC_transptr_permease_BtuC"/>
</dbReference>
<feature type="transmembrane region" description="Helical" evidence="8">
    <location>
        <begin position="15"/>
        <end position="38"/>
    </location>
</feature>
<dbReference type="GO" id="GO:0005886">
    <property type="term" value="C:plasma membrane"/>
    <property type="evidence" value="ECO:0007669"/>
    <property type="project" value="UniProtKB-SubCell"/>
</dbReference>
<evidence type="ECO:0000256" key="6">
    <source>
        <dbReference type="ARBA" id="ARBA00022989"/>
    </source>
</evidence>
<dbReference type="STRING" id="1963862.B4O97_17800"/>
<evidence type="ECO:0000256" key="8">
    <source>
        <dbReference type="SAM" id="Phobius"/>
    </source>
</evidence>
<dbReference type="FunFam" id="1.10.3470.10:FF:000001">
    <property type="entry name" value="Vitamin B12 ABC transporter permease BtuC"/>
    <property type="match status" value="1"/>
</dbReference>
<evidence type="ECO:0000256" key="1">
    <source>
        <dbReference type="ARBA" id="ARBA00004651"/>
    </source>
</evidence>
<evidence type="ECO:0008006" key="11">
    <source>
        <dbReference type="Google" id="ProtNLM"/>
    </source>
</evidence>
<keyword evidence="3" id="KW-0813">Transport</keyword>
<dbReference type="Pfam" id="PF01032">
    <property type="entry name" value="FecCD"/>
    <property type="match status" value="1"/>
</dbReference>
<comment type="similarity">
    <text evidence="2">Belongs to the binding-protein-dependent transport system permease family. FecCD subfamily.</text>
</comment>
<dbReference type="Proteomes" id="UP000192343">
    <property type="component" value="Unassembled WGS sequence"/>
</dbReference>
<dbReference type="EMBL" id="MWQY01000029">
    <property type="protein sequence ID" value="ORC30695.1"/>
    <property type="molecule type" value="Genomic_DNA"/>
</dbReference>
<dbReference type="OrthoDB" id="9792889at2"/>
<comment type="subcellular location">
    <subcellularLocation>
        <location evidence="1">Cell membrane</location>
        <topology evidence="1">Multi-pass membrane protein</topology>
    </subcellularLocation>
</comment>
<feature type="transmembrane region" description="Helical" evidence="8">
    <location>
        <begin position="106"/>
        <end position="128"/>
    </location>
</feature>
<dbReference type="GO" id="GO:0033214">
    <property type="term" value="P:siderophore-iron import into cell"/>
    <property type="evidence" value="ECO:0007669"/>
    <property type="project" value="TreeGrafter"/>
</dbReference>
<keyword evidence="4" id="KW-1003">Cell membrane</keyword>
<evidence type="ECO:0000256" key="4">
    <source>
        <dbReference type="ARBA" id="ARBA00022475"/>
    </source>
</evidence>
<feature type="transmembrane region" description="Helical" evidence="8">
    <location>
        <begin position="251"/>
        <end position="281"/>
    </location>
</feature>
<dbReference type="Gene3D" id="1.10.3470.10">
    <property type="entry name" value="ABC transporter involved in vitamin B12 uptake, BtuC"/>
    <property type="match status" value="1"/>
</dbReference>
<accession>A0A1Y1RUN5</accession>
<keyword evidence="5 8" id="KW-0812">Transmembrane</keyword>
<protein>
    <recommendedName>
        <fullName evidence="11">Iron ABC transporter</fullName>
    </recommendedName>
</protein>
<dbReference type="PANTHER" id="PTHR30472:SF25">
    <property type="entry name" value="ABC TRANSPORTER PERMEASE PROTEIN MJ0876-RELATED"/>
    <property type="match status" value="1"/>
</dbReference>
<organism evidence="9 10">
    <name type="scientific">Marispirochaeta aestuarii</name>
    <dbReference type="NCBI Taxonomy" id="1963862"/>
    <lineage>
        <taxon>Bacteria</taxon>
        <taxon>Pseudomonadati</taxon>
        <taxon>Spirochaetota</taxon>
        <taxon>Spirochaetia</taxon>
        <taxon>Spirochaetales</taxon>
        <taxon>Spirochaetaceae</taxon>
        <taxon>Marispirochaeta</taxon>
    </lineage>
</organism>
<gene>
    <name evidence="9" type="ORF">B4O97_17800</name>
</gene>
<evidence type="ECO:0000313" key="9">
    <source>
        <dbReference type="EMBL" id="ORC30695.1"/>
    </source>
</evidence>
<feature type="transmembrane region" description="Helical" evidence="8">
    <location>
        <begin position="205"/>
        <end position="225"/>
    </location>
</feature>